<name>A0A5N6U8R8_ASPAV</name>
<evidence type="ECO:0000256" key="2">
    <source>
        <dbReference type="PROSITE-ProRule" id="PRU00023"/>
    </source>
</evidence>
<feature type="repeat" description="ANK" evidence="2">
    <location>
        <begin position="944"/>
        <end position="968"/>
    </location>
</feature>
<dbReference type="AlphaFoldDB" id="A0A5N6U8R8"/>
<dbReference type="SUPFAM" id="SSF53167">
    <property type="entry name" value="Purine and uridine phosphorylases"/>
    <property type="match status" value="1"/>
</dbReference>
<evidence type="ECO:0008006" key="7">
    <source>
        <dbReference type="Google" id="ProtNLM"/>
    </source>
</evidence>
<keyword evidence="1" id="KW-0677">Repeat</keyword>
<dbReference type="PANTHER" id="PTHR46082">
    <property type="entry name" value="ATP/GTP-BINDING PROTEIN-RELATED"/>
    <property type="match status" value="1"/>
</dbReference>
<feature type="domain" description="GPI inositol-deacylase winged helix" evidence="3">
    <location>
        <begin position="650"/>
        <end position="729"/>
    </location>
</feature>
<dbReference type="EMBL" id="ML742025">
    <property type="protein sequence ID" value="KAE8155002.1"/>
    <property type="molecule type" value="Genomic_DNA"/>
</dbReference>
<protein>
    <recommendedName>
        <fullName evidence="7">Nucleoside phosphorylase domain-containing protein</fullName>
    </recommendedName>
</protein>
<dbReference type="SUPFAM" id="SSF48403">
    <property type="entry name" value="Ankyrin repeat"/>
    <property type="match status" value="2"/>
</dbReference>
<dbReference type="SUPFAM" id="SSF52540">
    <property type="entry name" value="P-loop containing nucleoside triphosphate hydrolases"/>
    <property type="match status" value="1"/>
</dbReference>
<evidence type="ECO:0000313" key="5">
    <source>
        <dbReference type="EMBL" id="KAE8155002.1"/>
    </source>
</evidence>
<dbReference type="GO" id="GO:0003824">
    <property type="term" value="F:catalytic activity"/>
    <property type="evidence" value="ECO:0007669"/>
    <property type="project" value="InterPro"/>
</dbReference>
<reference evidence="5 6" key="1">
    <citation type="submission" date="2019-04" db="EMBL/GenBank/DDBJ databases">
        <title>Friends and foes A comparative genomics study of 23 Aspergillus species from section Flavi.</title>
        <authorList>
            <consortium name="DOE Joint Genome Institute"/>
            <person name="Kjaerbolling I."/>
            <person name="Vesth T."/>
            <person name="Frisvad J.C."/>
            <person name="Nybo J.L."/>
            <person name="Theobald S."/>
            <person name="Kildgaard S."/>
            <person name="Isbrandt T."/>
            <person name="Kuo A."/>
            <person name="Sato A."/>
            <person name="Lyhne E.K."/>
            <person name="Kogle M.E."/>
            <person name="Wiebenga A."/>
            <person name="Kun R.S."/>
            <person name="Lubbers R.J."/>
            <person name="Makela M.R."/>
            <person name="Barry K."/>
            <person name="Chovatia M."/>
            <person name="Clum A."/>
            <person name="Daum C."/>
            <person name="Haridas S."/>
            <person name="He G."/>
            <person name="LaButti K."/>
            <person name="Lipzen A."/>
            <person name="Mondo S."/>
            <person name="Riley R."/>
            <person name="Salamov A."/>
            <person name="Simmons B.A."/>
            <person name="Magnuson J.K."/>
            <person name="Henrissat B."/>
            <person name="Mortensen U.H."/>
            <person name="Larsen T.O."/>
            <person name="Devries R.P."/>
            <person name="Grigoriev I.V."/>
            <person name="Machida M."/>
            <person name="Baker S.E."/>
            <person name="Andersen M.R."/>
        </authorList>
    </citation>
    <scope>NUCLEOTIDE SEQUENCE [LARGE SCALE GENOMIC DNA]</scope>
    <source>
        <strain evidence="5 6">IBT 18842</strain>
    </source>
</reference>
<dbReference type="InterPro" id="IPR036770">
    <property type="entry name" value="Ankyrin_rpt-contain_sf"/>
</dbReference>
<dbReference type="PANTHER" id="PTHR46082:SF11">
    <property type="entry name" value="AAA+ ATPASE DOMAIN-CONTAINING PROTEIN-RELATED"/>
    <property type="match status" value="1"/>
</dbReference>
<dbReference type="OrthoDB" id="195446at2759"/>
<keyword evidence="6" id="KW-1185">Reference proteome</keyword>
<dbReference type="Pfam" id="PF22939">
    <property type="entry name" value="WHD_GPIID"/>
    <property type="match status" value="1"/>
</dbReference>
<dbReference type="Pfam" id="PF24883">
    <property type="entry name" value="NPHP3_N"/>
    <property type="match status" value="1"/>
</dbReference>
<sequence length="1090" mass="122816">MSDPEKYMIGWICALPDELNAAMCMLDKRHPSPNELPQRDEGTYTLGEIDGHNVVITVLPSGEYGIPAAACVGRDLVRSFPNVRLGLMVGVGGGVPTNHDIRLGDVVVGNPEGVDSGLFQYNYGKALQDGRFDYTGHLDKPPVALRTAVAQLRANHAVILPFHRAVEEKYNKVKRYLNLFPKPADDLLYQSHIAHPSGKVGSCRETCGTEIDVLRERDIRITDIDDDPKIHYGLIASGNSLIKDAVLRDQLAAEKDVLCFEMEAAGLANHFPCLVVRGICDYADSHKNNDWQPYAAFTAAVYARELLKIMVPGQVAGSQRAKDILENMHADIKDMLNREKNHEHEEFVQWLTSTTYDTLHRDYLEKRVPGTGTWFLELSEFRTWLEEPSSILFCRGIPGAGKTIIATIAIDYLKRQHCENNRSAVAYIYFNYYQPERQNINSLLASFAQPVLKMYQTCKEANMLPSSEDLTHALMETMEAFDKVFIILDALDEYDRANSAHGDFLIKIRDLQRKIHFRMIITSRPNVDIEAIFGSCLRCEIQADEEDIHTYLDSHIAQLRLFTHGSNSPEKAELIATIKTTIAKAVQGMFLLTQLYIGSLEDKTSVREMAAAVMDFSKSSDTYSSEDHKLHLLNQAYSKTMQKLENSEPGFRELAKKTLTWVTFAREPLNSKALRYALAVEIGDTKFDPRGLRDISLILGSCRGLVTWDEKSDVVRLVHYTAQEYFLSNRSWFKDPHLMLAQVGMTYLSVESLSTVLKVECVTETWPLFQYVARHWGHHARESQAGAHPCFLEFLRKLDHYSDCHNIFEGKTFRLRGKETYTPTARSGLHLAAMFGLEDVIMMMIDEAGDIDAKDIHGNTPFLLATMGGHVSIMQLLWNRGARIDTYNRRGHTPLCEAVIRKHKASIQFLLDKDPFLIAAKEGFTTVVQELLYIIPNINFQNDKGRTALALAAKGGHIATINVLVSHGHAAIVDLIFNHYADLIESIAVVRALKSVASTEHIDVAQRLLDQYVLAEAQQEMSRSILEHTVDEYNMAMVRLLLEYDTYRTSLKADESLFQRLLRRAAGLGHANLFQLLLDLNPAADFEGAC</sequence>
<dbReference type="InterPro" id="IPR035994">
    <property type="entry name" value="Nucleoside_phosphorylase_sf"/>
</dbReference>
<proteinExistence type="predicted"/>
<dbReference type="PROSITE" id="PS50297">
    <property type="entry name" value="ANK_REP_REGION"/>
    <property type="match status" value="3"/>
</dbReference>
<evidence type="ECO:0000259" key="3">
    <source>
        <dbReference type="Pfam" id="PF22939"/>
    </source>
</evidence>
<dbReference type="PROSITE" id="PS50088">
    <property type="entry name" value="ANK_REPEAT"/>
    <property type="match status" value="3"/>
</dbReference>
<dbReference type="Gene3D" id="3.40.50.1580">
    <property type="entry name" value="Nucleoside phosphorylase domain"/>
    <property type="match status" value="1"/>
</dbReference>
<keyword evidence="2" id="KW-0040">ANK repeat</keyword>
<dbReference type="Proteomes" id="UP000325780">
    <property type="component" value="Unassembled WGS sequence"/>
</dbReference>
<dbReference type="Pfam" id="PF12796">
    <property type="entry name" value="Ank_2"/>
    <property type="match status" value="2"/>
</dbReference>
<dbReference type="InterPro" id="IPR054471">
    <property type="entry name" value="GPIID_WHD"/>
</dbReference>
<feature type="repeat" description="ANK" evidence="2">
    <location>
        <begin position="824"/>
        <end position="856"/>
    </location>
</feature>
<evidence type="ECO:0000256" key="1">
    <source>
        <dbReference type="ARBA" id="ARBA00022737"/>
    </source>
</evidence>
<feature type="domain" description="Nephrocystin 3-like N-terminal" evidence="4">
    <location>
        <begin position="370"/>
        <end position="524"/>
    </location>
</feature>
<dbReference type="InterPro" id="IPR053137">
    <property type="entry name" value="NLR-like"/>
</dbReference>
<dbReference type="SMART" id="SM00248">
    <property type="entry name" value="ANK"/>
    <property type="match status" value="5"/>
</dbReference>
<gene>
    <name evidence="5" type="ORF">BDV25DRAFT_170327</name>
</gene>
<dbReference type="InterPro" id="IPR027417">
    <property type="entry name" value="P-loop_NTPase"/>
</dbReference>
<dbReference type="Gene3D" id="3.40.50.300">
    <property type="entry name" value="P-loop containing nucleotide triphosphate hydrolases"/>
    <property type="match status" value="1"/>
</dbReference>
<evidence type="ECO:0000259" key="4">
    <source>
        <dbReference type="Pfam" id="PF24883"/>
    </source>
</evidence>
<feature type="repeat" description="ANK" evidence="2">
    <location>
        <begin position="857"/>
        <end position="889"/>
    </location>
</feature>
<dbReference type="InterPro" id="IPR002110">
    <property type="entry name" value="Ankyrin_rpt"/>
</dbReference>
<evidence type="ECO:0000313" key="6">
    <source>
        <dbReference type="Proteomes" id="UP000325780"/>
    </source>
</evidence>
<accession>A0A5N6U8R8</accession>
<organism evidence="5 6">
    <name type="scientific">Aspergillus avenaceus</name>
    <dbReference type="NCBI Taxonomy" id="36643"/>
    <lineage>
        <taxon>Eukaryota</taxon>
        <taxon>Fungi</taxon>
        <taxon>Dikarya</taxon>
        <taxon>Ascomycota</taxon>
        <taxon>Pezizomycotina</taxon>
        <taxon>Eurotiomycetes</taxon>
        <taxon>Eurotiomycetidae</taxon>
        <taxon>Eurotiales</taxon>
        <taxon>Aspergillaceae</taxon>
        <taxon>Aspergillus</taxon>
        <taxon>Aspergillus subgen. Circumdati</taxon>
    </lineage>
</organism>
<dbReference type="GO" id="GO:0009116">
    <property type="term" value="P:nucleoside metabolic process"/>
    <property type="evidence" value="ECO:0007669"/>
    <property type="project" value="InterPro"/>
</dbReference>
<dbReference type="InterPro" id="IPR056884">
    <property type="entry name" value="NPHP3-like_N"/>
</dbReference>
<dbReference type="Gene3D" id="1.25.40.20">
    <property type="entry name" value="Ankyrin repeat-containing domain"/>
    <property type="match status" value="2"/>
</dbReference>